<dbReference type="Gene3D" id="3.40.50.11820">
    <property type="match status" value="1"/>
</dbReference>
<keyword evidence="5" id="KW-0777">Teichoic acid biosynthesis</keyword>
<evidence type="ECO:0000313" key="9">
    <source>
        <dbReference type="Proteomes" id="UP000241201"/>
    </source>
</evidence>
<dbReference type="AlphaFoldDB" id="A0A2T3G0C4"/>
<dbReference type="InterPro" id="IPR043148">
    <property type="entry name" value="TagF_C"/>
</dbReference>
<dbReference type="InterPro" id="IPR001173">
    <property type="entry name" value="Glyco_trans_2-like"/>
</dbReference>
<evidence type="ECO:0000259" key="7">
    <source>
        <dbReference type="Pfam" id="PF00535"/>
    </source>
</evidence>
<reference evidence="9" key="1">
    <citation type="submission" date="2018-03" db="EMBL/GenBank/DDBJ databases">
        <title>Lachnoclostridium SNUG30370 gen.nov., sp.nov., isolated from human faeces.</title>
        <authorList>
            <person name="Seo B."/>
            <person name="Jeon K."/>
            <person name="Ko G."/>
        </authorList>
    </citation>
    <scope>NUCLEOTIDE SEQUENCE [LARGE SCALE GENOMIC DNA]</scope>
    <source>
        <strain evidence="9">SNUG30370</strain>
    </source>
</reference>
<dbReference type="CDD" id="cd00761">
    <property type="entry name" value="Glyco_tranf_GTA_type"/>
    <property type="match status" value="1"/>
</dbReference>
<dbReference type="PANTHER" id="PTHR37316">
    <property type="entry name" value="TEICHOIC ACID GLYCEROL-PHOSPHATE PRIMASE"/>
    <property type="match status" value="1"/>
</dbReference>
<name>A0A2T3G0C4_9FIRM</name>
<comment type="caution">
    <text evidence="8">The sequence shown here is derived from an EMBL/GenBank/DDBJ whole genome shotgun (WGS) entry which is preliminary data.</text>
</comment>
<dbReference type="GeneID" id="77470439"/>
<dbReference type="Pfam" id="PF04464">
    <property type="entry name" value="Glyphos_transf"/>
    <property type="match status" value="1"/>
</dbReference>
<dbReference type="SUPFAM" id="SSF53756">
    <property type="entry name" value="UDP-Glycosyltransferase/glycogen phosphorylase"/>
    <property type="match status" value="1"/>
</dbReference>
<keyword evidence="9" id="KW-1185">Reference proteome</keyword>
<proteinExistence type="inferred from homology"/>
<dbReference type="GO" id="GO:0047355">
    <property type="term" value="F:CDP-glycerol glycerophosphotransferase activity"/>
    <property type="evidence" value="ECO:0007669"/>
    <property type="project" value="InterPro"/>
</dbReference>
<dbReference type="InterPro" id="IPR007554">
    <property type="entry name" value="Glycerophosphate_synth"/>
</dbReference>
<evidence type="ECO:0000256" key="4">
    <source>
        <dbReference type="ARBA" id="ARBA00022679"/>
    </source>
</evidence>
<keyword evidence="6" id="KW-0472">Membrane</keyword>
<dbReference type="InterPro" id="IPR051612">
    <property type="entry name" value="Teichoic_Acid_Biosynth"/>
</dbReference>
<organism evidence="8 9">
    <name type="scientific">Faecalibacillus faecis</name>
    <dbReference type="NCBI Taxonomy" id="1982628"/>
    <lineage>
        <taxon>Bacteria</taxon>
        <taxon>Bacillati</taxon>
        <taxon>Bacillota</taxon>
        <taxon>Erysipelotrichia</taxon>
        <taxon>Erysipelotrichales</taxon>
        <taxon>Coprobacillaceae</taxon>
        <taxon>Faecalibacillus</taxon>
    </lineage>
</organism>
<dbReference type="InterPro" id="IPR029044">
    <property type="entry name" value="Nucleotide-diphossugar_trans"/>
</dbReference>
<dbReference type="GO" id="GO:0019350">
    <property type="term" value="P:teichoic acid biosynthetic process"/>
    <property type="evidence" value="ECO:0007669"/>
    <property type="project" value="UniProtKB-KW"/>
</dbReference>
<sequence length="743" mass="88916">MKVSIIVPYEGYYNYLQDCLESIQDQKNVELETLLVGNQETDDFKKLVEMYKDTISLQVINCPIEEGVAKKRNLGLDKATGDYIYFLDSDDYIMPNTLSSLLEKALKEDLDLTVGKRWVTWFKKQVFETMGPEKNEELNLKDKDDDRNHKFLEKDYTDIENPNEQRRIDLLIRAKKGIRNITVLNILIKRNVIEEHHLRFNEDFIYYSDLPFVEGLVMYGNKIAFDEETLYAKRKHNDPINTPALSQIKDETKFDEFINVYKYAISLVDKESRIRYYLDSKMIKYYSNYFAKKIRRSKNDFWRDERFNQMALLMKDVRDDLLKNMSRYQQKLVKLSRNHDLSGTQKVIAKHLAKSKLKKMLKNKNEVNKYLYRHRYLEEPIEENWVMFETFMGKSYADSPKYIYEYLAKNYPGKYKFIWVLNDPKEKLPYEGIIVKRFTKKYAYYLAKSKYFVFNIRQPLWFRKREGQVFLETWHGTPLKRLAFDQEEVTAASPTYKAQFYRQKQEWDYLIAANKFSSDIFKSCFMYTNGTMLEIGYPRNDLLYAPNKDEIALELKKKLHIPLDKKTILYAPTWRDDEYYGKGKYKFKLKLDLEMMKKELGNEYVILLRTHHYIADSLDVTGVEDFAINLSKYDDITEIYLISDICITDYSSVFFDFANLKRPMLFYTYDIDKYRDVLRGFYIDMEKELPGPLVYSTKEVIEQIKNIDEMTQKYAQRYEEFYQRFCSIDDGQASKRACEAVFK</sequence>
<protein>
    <submittedName>
        <fullName evidence="8">CDP-glycerol:glycerophosphate glycerophosphotransferase</fullName>
    </submittedName>
</protein>
<feature type="domain" description="Glycosyltransferase 2-like" evidence="7">
    <location>
        <begin position="4"/>
        <end position="119"/>
    </location>
</feature>
<dbReference type="RefSeq" id="WP_106987603.1">
    <property type="nucleotide sequence ID" value="NZ_PYLP01000004.1"/>
</dbReference>
<gene>
    <name evidence="8" type="ORF">C7U55_04925</name>
</gene>
<dbReference type="Pfam" id="PF00535">
    <property type="entry name" value="Glycos_transf_2"/>
    <property type="match status" value="1"/>
</dbReference>
<evidence type="ECO:0000256" key="1">
    <source>
        <dbReference type="ARBA" id="ARBA00004202"/>
    </source>
</evidence>
<dbReference type="Gene3D" id="3.40.50.12580">
    <property type="match status" value="1"/>
</dbReference>
<evidence type="ECO:0000256" key="3">
    <source>
        <dbReference type="ARBA" id="ARBA00022475"/>
    </source>
</evidence>
<dbReference type="EMBL" id="PYLP01000004">
    <property type="protein sequence ID" value="PST40989.1"/>
    <property type="molecule type" value="Genomic_DNA"/>
</dbReference>
<comment type="similarity">
    <text evidence="2">Belongs to the CDP-glycerol glycerophosphotransferase family.</text>
</comment>
<evidence type="ECO:0000256" key="2">
    <source>
        <dbReference type="ARBA" id="ARBA00010488"/>
    </source>
</evidence>
<comment type="subcellular location">
    <subcellularLocation>
        <location evidence="1">Cell membrane</location>
        <topology evidence="1">Peripheral membrane protein</topology>
    </subcellularLocation>
</comment>
<accession>A0A2T3G0C4</accession>
<evidence type="ECO:0000256" key="5">
    <source>
        <dbReference type="ARBA" id="ARBA00022944"/>
    </source>
</evidence>
<dbReference type="GO" id="GO:0005886">
    <property type="term" value="C:plasma membrane"/>
    <property type="evidence" value="ECO:0007669"/>
    <property type="project" value="UniProtKB-SubCell"/>
</dbReference>
<evidence type="ECO:0000256" key="6">
    <source>
        <dbReference type="ARBA" id="ARBA00023136"/>
    </source>
</evidence>
<keyword evidence="4 8" id="KW-0808">Transferase</keyword>
<dbReference type="Gene3D" id="3.90.550.10">
    <property type="entry name" value="Spore Coat Polysaccharide Biosynthesis Protein SpsA, Chain A"/>
    <property type="match status" value="1"/>
</dbReference>
<dbReference type="InterPro" id="IPR043149">
    <property type="entry name" value="TagF_N"/>
</dbReference>
<dbReference type="Proteomes" id="UP000241201">
    <property type="component" value="Unassembled WGS sequence"/>
</dbReference>
<dbReference type="PANTHER" id="PTHR37316:SF3">
    <property type="entry name" value="TEICHOIC ACID GLYCEROL-PHOSPHATE TRANSFERASE"/>
    <property type="match status" value="1"/>
</dbReference>
<dbReference type="SUPFAM" id="SSF53448">
    <property type="entry name" value="Nucleotide-diphospho-sugar transferases"/>
    <property type="match status" value="1"/>
</dbReference>
<evidence type="ECO:0000313" key="8">
    <source>
        <dbReference type="EMBL" id="PST40989.1"/>
    </source>
</evidence>
<keyword evidence="3" id="KW-1003">Cell membrane</keyword>